<accession>A0A0K0FHB9</accession>
<evidence type="ECO:0000256" key="2">
    <source>
        <dbReference type="ARBA" id="ARBA00006325"/>
    </source>
</evidence>
<comment type="subcellular location">
    <subcellularLocation>
        <location evidence="1">Membrane</location>
        <topology evidence="1">Multi-pass membrane protein</topology>
    </subcellularLocation>
</comment>
<evidence type="ECO:0000313" key="8">
    <source>
        <dbReference type="WBParaSite" id="SVE_0828100.1"/>
    </source>
</evidence>
<keyword evidence="5 6" id="KW-0472">Membrane</keyword>
<feature type="transmembrane region" description="Helical" evidence="6">
    <location>
        <begin position="112"/>
        <end position="133"/>
    </location>
</feature>
<organism evidence="7 8">
    <name type="scientific">Strongyloides venezuelensis</name>
    <name type="common">Threadworm</name>
    <dbReference type="NCBI Taxonomy" id="75913"/>
    <lineage>
        <taxon>Eukaryota</taxon>
        <taxon>Metazoa</taxon>
        <taxon>Ecdysozoa</taxon>
        <taxon>Nematoda</taxon>
        <taxon>Chromadorea</taxon>
        <taxon>Rhabditida</taxon>
        <taxon>Tylenchina</taxon>
        <taxon>Panagrolaimomorpha</taxon>
        <taxon>Strongyloidoidea</taxon>
        <taxon>Strongyloididae</taxon>
        <taxon>Strongyloides</taxon>
    </lineage>
</organism>
<dbReference type="WBParaSite" id="SVE_0828100.1">
    <property type="protein sequence ID" value="SVE_0828100.1"/>
    <property type="gene ID" value="SVE_0828100"/>
</dbReference>
<dbReference type="Pfam" id="PF10190">
    <property type="entry name" value="Tmemb_170"/>
    <property type="match status" value="1"/>
</dbReference>
<sequence>MLNKTDWVSFFPKPTGELSRNYSLWDIMTLDQTDMTQFHHMWLGIFTWTTIIITIVYALTFLISFINLHHHSWVVFSFLPFLLLLIIPQFLLNLTTCAVIAFSFSAGGKAITAWHCLGIGCVQSLFSIVFSYTRILQTL</sequence>
<feature type="transmembrane region" description="Helical" evidence="6">
    <location>
        <begin position="73"/>
        <end position="92"/>
    </location>
</feature>
<dbReference type="PANTHER" id="PTHR22779:SF6">
    <property type="entry name" value="SD17342P"/>
    <property type="match status" value="1"/>
</dbReference>
<keyword evidence="4 6" id="KW-1133">Transmembrane helix</keyword>
<evidence type="ECO:0000256" key="4">
    <source>
        <dbReference type="ARBA" id="ARBA00022989"/>
    </source>
</evidence>
<reference evidence="7" key="1">
    <citation type="submission" date="2014-07" db="EMBL/GenBank/DDBJ databases">
        <authorList>
            <person name="Martin A.A"/>
            <person name="De Silva N."/>
        </authorList>
    </citation>
    <scope>NUCLEOTIDE SEQUENCE</scope>
</reference>
<evidence type="ECO:0000313" key="7">
    <source>
        <dbReference type="Proteomes" id="UP000035680"/>
    </source>
</evidence>
<reference evidence="8" key="2">
    <citation type="submission" date="2015-08" db="UniProtKB">
        <authorList>
            <consortium name="WormBaseParasite"/>
        </authorList>
    </citation>
    <scope>IDENTIFICATION</scope>
</reference>
<evidence type="ECO:0000256" key="5">
    <source>
        <dbReference type="ARBA" id="ARBA00023136"/>
    </source>
</evidence>
<evidence type="ECO:0000256" key="6">
    <source>
        <dbReference type="SAM" id="Phobius"/>
    </source>
</evidence>
<comment type="similarity">
    <text evidence="2">Belongs to the TMEM170 family.</text>
</comment>
<evidence type="ECO:0000256" key="3">
    <source>
        <dbReference type="ARBA" id="ARBA00022692"/>
    </source>
</evidence>
<proteinExistence type="inferred from homology"/>
<dbReference type="GO" id="GO:0016020">
    <property type="term" value="C:membrane"/>
    <property type="evidence" value="ECO:0007669"/>
    <property type="project" value="UniProtKB-SubCell"/>
</dbReference>
<dbReference type="Proteomes" id="UP000035680">
    <property type="component" value="Unassembled WGS sequence"/>
</dbReference>
<dbReference type="PANTHER" id="PTHR22779">
    <property type="entry name" value="SD17342P"/>
    <property type="match status" value="1"/>
</dbReference>
<protein>
    <submittedName>
        <fullName evidence="8">Protein YIPF</fullName>
    </submittedName>
</protein>
<feature type="transmembrane region" description="Helical" evidence="6">
    <location>
        <begin position="45"/>
        <end position="66"/>
    </location>
</feature>
<keyword evidence="7" id="KW-1185">Reference proteome</keyword>
<keyword evidence="3 6" id="KW-0812">Transmembrane</keyword>
<dbReference type="AlphaFoldDB" id="A0A0K0FHB9"/>
<dbReference type="InterPro" id="IPR019334">
    <property type="entry name" value="TMEM170A/B/YPR153W-like"/>
</dbReference>
<evidence type="ECO:0000256" key="1">
    <source>
        <dbReference type="ARBA" id="ARBA00004141"/>
    </source>
</evidence>
<name>A0A0K0FHB9_STRVS</name>